<dbReference type="Gene3D" id="3.40.50.450">
    <property type="match status" value="1"/>
</dbReference>
<dbReference type="PANTHER" id="PTHR43022">
    <property type="entry name" value="PROTEIN SMF"/>
    <property type="match status" value="1"/>
</dbReference>
<dbReference type="InterPro" id="IPR003488">
    <property type="entry name" value="DprA"/>
</dbReference>
<evidence type="ECO:0000313" key="4">
    <source>
        <dbReference type="EMBL" id="MDY7228571.1"/>
    </source>
</evidence>
<dbReference type="RefSeq" id="WP_321547540.1">
    <property type="nucleotide sequence ID" value="NZ_JAXIVS010000006.1"/>
</dbReference>
<dbReference type="SUPFAM" id="SSF102405">
    <property type="entry name" value="MCP/YpsA-like"/>
    <property type="match status" value="1"/>
</dbReference>
<reference evidence="4 5" key="1">
    <citation type="submission" date="2023-12" db="EMBL/GenBank/DDBJ databases">
        <title>the genome sequence of Hyalangium sp. s54d21.</title>
        <authorList>
            <person name="Zhang X."/>
        </authorList>
    </citation>
    <scope>NUCLEOTIDE SEQUENCE [LARGE SCALE GENOMIC DNA]</scope>
    <source>
        <strain evidence="5">s54d21</strain>
    </source>
</reference>
<comment type="similarity">
    <text evidence="1">Belongs to the DprA/Smf family.</text>
</comment>
<evidence type="ECO:0000256" key="2">
    <source>
        <dbReference type="SAM" id="MobiDB-lite"/>
    </source>
</evidence>
<evidence type="ECO:0000313" key="5">
    <source>
        <dbReference type="Proteomes" id="UP001291309"/>
    </source>
</evidence>
<dbReference type="PANTHER" id="PTHR43022:SF1">
    <property type="entry name" value="PROTEIN SMF"/>
    <property type="match status" value="1"/>
</dbReference>
<sequence>MMAPHDLLSPDTQVTLLLCGHFPGNKDESNRPLALIEYNRLAKELLARSLRPADLLSNVPEGLSPDFIAQERLNRLLRRGAALALATERWSQSGIGVLGRSDSAYPVRLRTILKSLAPPILFFAGNTELLGRDAVCVVGSRDATPSGLRFARTLGAACAEEGLAVVSGDARGVDREAMSGALEAGGRVVGVLSDGLGKAILSKRNRQELMKGTLALVSPFSPEAPFTVAHAMDRNKYLYALSLAAVVVDSDTKGGTWSGAVENHKHGWVPASVRVGNNVREGNHKLADLGLSPLTEEELAQRNSLRTLLTRKATKRTASTTKIEPSNLLLFGTLAPSSTEADRSEHDLPSPLEPPLEKPPEEITSEPQSATGHAWSRSADDLFEFFLAQLTPFIETEPRSEQQVAEYFAIECVQARRWLEKACEQHRLARKGSPPQYALERLPH</sequence>
<proteinExistence type="inferred from homology"/>
<keyword evidence="5" id="KW-1185">Reference proteome</keyword>
<evidence type="ECO:0000256" key="1">
    <source>
        <dbReference type="ARBA" id="ARBA00006525"/>
    </source>
</evidence>
<dbReference type="Proteomes" id="UP001291309">
    <property type="component" value="Unassembled WGS sequence"/>
</dbReference>
<gene>
    <name evidence="4" type="ORF">SYV04_19270</name>
</gene>
<dbReference type="EMBL" id="JAXIVS010000006">
    <property type="protein sequence ID" value="MDY7228571.1"/>
    <property type="molecule type" value="Genomic_DNA"/>
</dbReference>
<organism evidence="4 5">
    <name type="scientific">Hyalangium rubrum</name>
    <dbReference type="NCBI Taxonomy" id="3103134"/>
    <lineage>
        <taxon>Bacteria</taxon>
        <taxon>Pseudomonadati</taxon>
        <taxon>Myxococcota</taxon>
        <taxon>Myxococcia</taxon>
        <taxon>Myxococcales</taxon>
        <taxon>Cystobacterineae</taxon>
        <taxon>Archangiaceae</taxon>
        <taxon>Hyalangium</taxon>
    </lineage>
</organism>
<evidence type="ECO:0000259" key="3">
    <source>
        <dbReference type="Pfam" id="PF02481"/>
    </source>
</evidence>
<dbReference type="InterPro" id="IPR057666">
    <property type="entry name" value="DrpA_SLOG"/>
</dbReference>
<feature type="domain" description="Smf/DprA SLOG" evidence="3">
    <location>
        <begin position="98"/>
        <end position="288"/>
    </location>
</feature>
<comment type="caution">
    <text evidence="4">The sequence shown here is derived from an EMBL/GenBank/DDBJ whole genome shotgun (WGS) entry which is preliminary data.</text>
</comment>
<feature type="region of interest" description="Disordered" evidence="2">
    <location>
        <begin position="339"/>
        <end position="373"/>
    </location>
</feature>
<name>A0ABU5H5N8_9BACT</name>
<dbReference type="Pfam" id="PF02481">
    <property type="entry name" value="DNA_processg_A"/>
    <property type="match status" value="1"/>
</dbReference>
<accession>A0ABU5H5N8</accession>
<protein>
    <submittedName>
        <fullName evidence="4">DNA-processing protein DprA</fullName>
    </submittedName>
</protein>